<protein>
    <submittedName>
        <fullName evidence="1">Uncharacterized protein</fullName>
    </submittedName>
</protein>
<dbReference type="Proteomes" id="UP001163046">
    <property type="component" value="Unassembled WGS sequence"/>
</dbReference>
<accession>A0A9X0D6I9</accession>
<evidence type="ECO:0000313" key="2">
    <source>
        <dbReference type="Proteomes" id="UP001163046"/>
    </source>
</evidence>
<proteinExistence type="predicted"/>
<dbReference type="EMBL" id="MU825437">
    <property type="protein sequence ID" value="KAJ7389262.1"/>
    <property type="molecule type" value="Genomic_DNA"/>
</dbReference>
<dbReference type="AlphaFoldDB" id="A0A9X0D6I9"/>
<keyword evidence="2" id="KW-1185">Reference proteome</keyword>
<gene>
    <name evidence="1" type="ORF">OS493_032730</name>
</gene>
<comment type="caution">
    <text evidence="1">The sequence shown here is derived from an EMBL/GenBank/DDBJ whole genome shotgun (WGS) entry which is preliminary data.</text>
</comment>
<organism evidence="1 2">
    <name type="scientific">Desmophyllum pertusum</name>
    <dbReference type="NCBI Taxonomy" id="174260"/>
    <lineage>
        <taxon>Eukaryota</taxon>
        <taxon>Metazoa</taxon>
        <taxon>Cnidaria</taxon>
        <taxon>Anthozoa</taxon>
        <taxon>Hexacorallia</taxon>
        <taxon>Scleractinia</taxon>
        <taxon>Caryophylliina</taxon>
        <taxon>Caryophylliidae</taxon>
        <taxon>Desmophyllum</taxon>
    </lineage>
</organism>
<reference evidence="1" key="1">
    <citation type="submission" date="2023-01" db="EMBL/GenBank/DDBJ databases">
        <title>Genome assembly of the deep-sea coral Lophelia pertusa.</title>
        <authorList>
            <person name="Herrera S."/>
            <person name="Cordes E."/>
        </authorList>
    </citation>
    <scope>NUCLEOTIDE SEQUENCE</scope>
    <source>
        <strain evidence="1">USNM1676648</strain>
        <tissue evidence="1">Polyp</tissue>
    </source>
</reference>
<name>A0A9X0D6I9_9CNID</name>
<sequence>MKTAFAEQEQAVQHVNIEARLAPEKTKCASSLSCKCKPWQMDQRSQRTNLDLLLDISRLMKTRWSFKTFLSLVFRNPIKKACFSTSLSFNIFVEPSDDRSGS</sequence>
<evidence type="ECO:0000313" key="1">
    <source>
        <dbReference type="EMBL" id="KAJ7389262.1"/>
    </source>
</evidence>